<evidence type="ECO:0000313" key="2">
    <source>
        <dbReference type="Proteomes" id="UP000784294"/>
    </source>
</evidence>
<accession>A0A3S5A386</accession>
<feature type="non-terminal residue" evidence="1">
    <location>
        <position position="1"/>
    </location>
</feature>
<proteinExistence type="predicted"/>
<dbReference type="Proteomes" id="UP000784294">
    <property type="component" value="Unassembled WGS sequence"/>
</dbReference>
<evidence type="ECO:0000313" key="1">
    <source>
        <dbReference type="EMBL" id="VEL13816.1"/>
    </source>
</evidence>
<comment type="caution">
    <text evidence="1">The sequence shown here is derived from an EMBL/GenBank/DDBJ whole genome shotgun (WGS) entry which is preliminary data.</text>
</comment>
<dbReference type="EMBL" id="CAAALY010019043">
    <property type="protein sequence ID" value="VEL13816.1"/>
    <property type="molecule type" value="Genomic_DNA"/>
</dbReference>
<name>A0A3S5A386_9PLAT</name>
<gene>
    <name evidence="1" type="ORF">PXEA_LOCUS7256</name>
</gene>
<organism evidence="1 2">
    <name type="scientific">Protopolystoma xenopodis</name>
    <dbReference type="NCBI Taxonomy" id="117903"/>
    <lineage>
        <taxon>Eukaryota</taxon>
        <taxon>Metazoa</taxon>
        <taxon>Spiralia</taxon>
        <taxon>Lophotrochozoa</taxon>
        <taxon>Platyhelminthes</taxon>
        <taxon>Monogenea</taxon>
        <taxon>Polyopisthocotylea</taxon>
        <taxon>Polystomatidea</taxon>
        <taxon>Polystomatidae</taxon>
        <taxon>Protopolystoma</taxon>
    </lineage>
</organism>
<reference evidence="1" key="1">
    <citation type="submission" date="2018-11" db="EMBL/GenBank/DDBJ databases">
        <authorList>
            <consortium name="Pathogen Informatics"/>
        </authorList>
    </citation>
    <scope>NUCLEOTIDE SEQUENCE</scope>
</reference>
<protein>
    <submittedName>
        <fullName evidence="1">Uncharacterized protein</fullName>
    </submittedName>
</protein>
<dbReference type="AlphaFoldDB" id="A0A3S5A386"/>
<sequence>HHIDHSDDHSAIDAASALAHSTRGPGYHRLDGGKLALNTSSAVISHADGLPYEIGFDSIDQIAAFPAFSGHDPGHSIRVSGIPSIRTSNFGTVCSAGTIGSLNGVHATTHDASELFVMDHTTNPVADGVLACPVLHNLSHASVVSAVPESSGPLFRHSNEFYMINDNDNIEINWPTSPGGGATISHGTV</sequence>
<keyword evidence="2" id="KW-1185">Reference proteome</keyword>